<dbReference type="Proteomes" id="UP001444661">
    <property type="component" value="Unassembled WGS sequence"/>
</dbReference>
<reference evidence="2 3" key="1">
    <citation type="submission" date="2023-01" db="EMBL/GenBank/DDBJ databases">
        <title>Analysis of 21 Apiospora genomes using comparative genomics revels a genus with tremendous synthesis potential of carbohydrate active enzymes and secondary metabolites.</title>
        <authorList>
            <person name="Sorensen T."/>
        </authorList>
    </citation>
    <scope>NUCLEOTIDE SEQUENCE [LARGE SCALE GENOMIC DNA]</scope>
    <source>
        <strain evidence="2 3">CBS 33761</strain>
    </source>
</reference>
<evidence type="ECO:0000256" key="1">
    <source>
        <dbReference type="SAM" id="Phobius"/>
    </source>
</evidence>
<keyword evidence="3" id="KW-1185">Reference proteome</keyword>
<comment type="caution">
    <text evidence="2">The sequence shown here is derived from an EMBL/GenBank/DDBJ whole genome shotgun (WGS) entry which is preliminary data.</text>
</comment>
<keyword evidence="1" id="KW-0812">Transmembrane</keyword>
<name>A0ABR1SXD0_9PEZI</name>
<keyword evidence="1" id="KW-1133">Transmembrane helix</keyword>
<protein>
    <submittedName>
        <fullName evidence="2">Uncharacterized protein</fullName>
    </submittedName>
</protein>
<feature type="transmembrane region" description="Helical" evidence="1">
    <location>
        <begin position="325"/>
        <end position="349"/>
    </location>
</feature>
<organism evidence="2 3">
    <name type="scientific">Apiospora rasikravindrae</name>
    <dbReference type="NCBI Taxonomy" id="990691"/>
    <lineage>
        <taxon>Eukaryota</taxon>
        <taxon>Fungi</taxon>
        <taxon>Dikarya</taxon>
        <taxon>Ascomycota</taxon>
        <taxon>Pezizomycotina</taxon>
        <taxon>Sordariomycetes</taxon>
        <taxon>Xylariomycetidae</taxon>
        <taxon>Amphisphaeriales</taxon>
        <taxon>Apiosporaceae</taxon>
        <taxon>Apiospora</taxon>
    </lineage>
</organism>
<evidence type="ECO:0000313" key="2">
    <source>
        <dbReference type="EMBL" id="KAK8038981.1"/>
    </source>
</evidence>
<accession>A0ABR1SXD0</accession>
<proteinExistence type="predicted"/>
<evidence type="ECO:0000313" key="3">
    <source>
        <dbReference type="Proteomes" id="UP001444661"/>
    </source>
</evidence>
<keyword evidence="1" id="KW-0472">Membrane</keyword>
<gene>
    <name evidence="2" type="ORF">PG993_007392</name>
</gene>
<sequence length="366" mass="41798">MDRKLNDAEKRGIVEEFLKGNEESAAFISLYSDLCYVSNDFYVNINDRHELVDLSHSQVPEASRFIKSHALISRRKLQADLSKHFDKPISLRGADTLTTMTVQLMLMLDPNAKSRDPGTSTMKHHDAVSWEADETLVSFVERALNSIRETTSPRSANNLRDNNLIKAWKLRDRLGIRICSTDNIAEHLLSDGKENIFVFHHASFLKSQLKRAKAEGLQLRTNLADSLKAGILPPQFLLETLHSIQDVLFPYQDHSSKVFLKGLVRGSKFDSECMNYELYEYDVSTDFKYIYWQDRIENLHSLLDQRRGRNRLERAFERLGTQANAFVIAIFALIISIVVGIISIALSAAQLYISLMAWKHPVPQNS</sequence>
<dbReference type="EMBL" id="JAQQWK010000006">
    <property type="protein sequence ID" value="KAK8038981.1"/>
    <property type="molecule type" value="Genomic_DNA"/>
</dbReference>